<proteinExistence type="predicted"/>
<dbReference type="OrthoDB" id="3193022at2"/>
<evidence type="ECO:0000256" key="1">
    <source>
        <dbReference type="ARBA" id="ARBA00023125"/>
    </source>
</evidence>
<dbReference type="EMBL" id="LLVT01000001">
    <property type="protein sequence ID" value="KSW13210.1"/>
    <property type="molecule type" value="Genomic_DNA"/>
</dbReference>
<dbReference type="AlphaFoldDB" id="A0A0V8RZ32"/>
<protein>
    <submittedName>
        <fullName evidence="4">TetR family transcriptional regulator</fullName>
    </submittedName>
</protein>
<dbReference type="GO" id="GO:0003677">
    <property type="term" value="F:DNA binding"/>
    <property type="evidence" value="ECO:0007669"/>
    <property type="project" value="UniProtKB-UniRule"/>
</dbReference>
<evidence type="ECO:0000313" key="5">
    <source>
        <dbReference type="Proteomes" id="UP000054686"/>
    </source>
</evidence>
<dbReference type="PANTHER" id="PTHR43479">
    <property type="entry name" value="ACREF/ENVCD OPERON REPRESSOR-RELATED"/>
    <property type="match status" value="1"/>
</dbReference>
<evidence type="ECO:0000259" key="3">
    <source>
        <dbReference type="PROSITE" id="PS50977"/>
    </source>
</evidence>
<dbReference type="SUPFAM" id="SSF46689">
    <property type="entry name" value="Homeodomain-like"/>
    <property type="match status" value="1"/>
</dbReference>
<evidence type="ECO:0000313" key="4">
    <source>
        <dbReference type="EMBL" id="KSW13210.1"/>
    </source>
</evidence>
<evidence type="ECO:0000256" key="2">
    <source>
        <dbReference type="PROSITE-ProRule" id="PRU00335"/>
    </source>
</evidence>
<accession>A0A0V8RZ32</accession>
<feature type="DNA-binding region" description="H-T-H motif" evidence="2">
    <location>
        <begin position="45"/>
        <end position="64"/>
    </location>
</feature>
<organism evidence="4 5">
    <name type="scientific">Schaalia odontolytica</name>
    <dbReference type="NCBI Taxonomy" id="1660"/>
    <lineage>
        <taxon>Bacteria</taxon>
        <taxon>Bacillati</taxon>
        <taxon>Actinomycetota</taxon>
        <taxon>Actinomycetes</taxon>
        <taxon>Actinomycetales</taxon>
        <taxon>Actinomycetaceae</taxon>
        <taxon>Schaalia</taxon>
    </lineage>
</organism>
<gene>
    <name evidence="4" type="ORF">APY09_02315</name>
</gene>
<dbReference type="InterPro" id="IPR009057">
    <property type="entry name" value="Homeodomain-like_sf"/>
</dbReference>
<keyword evidence="1 2" id="KW-0238">DNA-binding</keyword>
<reference evidence="4 5" key="1">
    <citation type="submission" date="2015-10" db="EMBL/GenBank/DDBJ databases">
        <title>Draft Genome of Actinomyces odontolyticus subsp. actinosynbacter strain XH001.</title>
        <authorList>
            <person name="Mclean J.S."/>
            <person name="He X."/>
        </authorList>
    </citation>
    <scope>NUCLEOTIDE SEQUENCE [LARGE SCALE GENOMIC DNA]</scope>
    <source>
        <strain evidence="4 5">XH001</strain>
    </source>
</reference>
<comment type="caution">
    <text evidence="4">The sequence shown here is derived from an EMBL/GenBank/DDBJ whole genome shotgun (WGS) entry which is preliminary data.</text>
</comment>
<name>A0A0V8RZ32_9ACTO</name>
<sequence>MFLRSADKHGREAEKNLDLRIRKTRRAIRSGLVKACQAKLYAHVSVTDICAASMVSRTTFYDHYTDKDALLAEVVSFLLEEITPALEGLWFGEGRDARAIARHLADVYSRNGQALTTLLAIRVGGEGDLHEQLYRTCCSVFTDWARGRMDDEVLPLAADVYASVVMTFIERSATKPLTDKELAAIDRARELFIEGFGAE</sequence>
<dbReference type="InterPro" id="IPR050624">
    <property type="entry name" value="HTH-type_Tx_Regulator"/>
</dbReference>
<dbReference type="InterPro" id="IPR001647">
    <property type="entry name" value="HTH_TetR"/>
</dbReference>
<dbReference type="PROSITE" id="PS50977">
    <property type="entry name" value="HTH_TETR_2"/>
    <property type="match status" value="1"/>
</dbReference>
<dbReference type="PANTHER" id="PTHR43479:SF7">
    <property type="entry name" value="TETR-FAMILY TRANSCRIPTIONAL REGULATOR"/>
    <property type="match status" value="1"/>
</dbReference>
<feature type="domain" description="HTH tetR-type" evidence="3">
    <location>
        <begin position="22"/>
        <end position="82"/>
    </location>
</feature>
<dbReference type="Gene3D" id="1.10.357.10">
    <property type="entry name" value="Tetracycline Repressor, domain 2"/>
    <property type="match status" value="1"/>
</dbReference>
<dbReference type="Proteomes" id="UP000054686">
    <property type="component" value="Unassembled WGS sequence"/>
</dbReference>
<dbReference type="Pfam" id="PF00440">
    <property type="entry name" value="TetR_N"/>
    <property type="match status" value="1"/>
</dbReference>
<dbReference type="RefSeq" id="WP_060565978.1">
    <property type="nucleotide sequence ID" value="NZ_CP040006.1"/>
</dbReference>